<evidence type="ECO:0000313" key="2">
    <source>
        <dbReference type="WBParaSite" id="PSAMB.scaffold94size81209.g1941.t1"/>
    </source>
</evidence>
<keyword evidence="1" id="KW-1185">Reference proteome</keyword>
<accession>A0A914XT86</accession>
<dbReference type="AlphaFoldDB" id="A0A914XT86"/>
<name>A0A914XT86_9BILA</name>
<dbReference type="Proteomes" id="UP000887566">
    <property type="component" value="Unplaced"/>
</dbReference>
<proteinExistence type="predicted"/>
<sequence length="146" mass="16762">MTADRRDLISALGGRFVSAPRAMDDDYLVADDSVEGFKNGVPLNVWELEDLLYGFLTPWDELNMLFSKWDDAGFGEIESERFRVAVYDPEFRATMAHLSDPQALTRLEHRVVNDRRPVTYQEFVDLVSVRQARRGVGGDARAHRLW</sequence>
<organism evidence="1 2">
    <name type="scientific">Plectus sambesii</name>
    <dbReference type="NCBI Taxonomy" id="2011161"/>
    <lineage>
        <taxon>Eukaryota</taxon>
        <taxon>Metazoa</taxon>
        <taxon>Ecdysozoa</taxon>
        <taxon>Nematoda</taxon>
        <taxon>Chromadorea</taxon>
        <taxon>Plectida</taxon>
        <taxon>Plectina</taxon>
        <taxon>Plectoidea</taxon>
        <taxon>Plectidae</taxon>
        <taxon>Plectus</taxon>
    </lineage>
</organism>
<dbReference type="WBParaSite" id="PSAMB.scaffold94size81209.g1941.t1">
    <property type="protein sequence ID" value="PSAMB.scaffold94size81209.g1941.t1"/>
    <property type="gene ID" value="PSAMB.scaffold94size81209.g1941"/>
</dbReference>
<protein>
    <submittedName>
        <fullName evidence="2">Uncharacterized protein</fullName>
    </submittedName>
</protein>
<evidence type="ECO:0000313" key="1">
    <source>
        <dbReference type="Proteomes" id="UP000887566"/>
    </source>
</evidence>
<reference evidence="2" key="1">
    <citation type="submission" date="2022-11" db="UniProtKB">
        <authorList>
            <consortium name="WormBaseParasite"/>
        </authorList>
    </citation>
    <scope>IDENTIFICATION</scope>
</reference>